<evidence type="ECO:0000259" key="1">
    <source>
        <dbReference type="Pfam" id="PF04851"/>
    </source>
</evidence>
<reference evidence="2 3" key="1">
    <citation type="submission" date="2018-05" db="EMBL/GenBank/DDBJ databases">
        <title>Genomic Encyclopedia of Type Strains, Phase IV (KMG-IV): sequencing the most valuable type-strain genomes for metagenomic binning, comparative biology and taxonomic classification.</title>
        <authorList>
            <person name="Goeker M."/>
        </authorList>
    </citation>
    <scope>NUCLEOTIDE SEQUENCE [LARGE SCALE GENOMIC DNA]</scope>
    <source>
        <strain evidence="2 3">DSM 29661</strain>
    </source>
</reference>
<comment type="caution">
    <text evidence="2">The sequence shown here is derived from an EMBL/GenBank/DDBJ whole genome shotgun (WGS) entry which is preliminary data.</text>
</comment>
<organism evidence="2 3">
    <name type="scientific">Rivihabitans pingtungensis</name>
    <dbReference type="NCBI Taxonomy" id="1054498"/>
    <lineage>
        <taxon>Bacteria</taxon>
        <taxon>Pseudomonadati</taxon>
        <taxon>Pseudomonadota</taxon>
        <taxon>Betaproteobacteria</taxon>
        <taxon>Neisseriales</taxon>
        <taxon>Aquaspirillaceae</taxon>
        <taxon>Rivihabitans</taxon>
    </lineage>
</organism>
<dbReference type="InterPro" id="IPR027417">
    <property type="entry name" value="P-loop_NTPase"/>
</dbReference>
<evidence type="ECO:0000313" key="2">
    <source>
        <dbReference type="EMBL" id="PXX80274.1"/>
    </source>
</evidence>
<dbReference type="SUPFAM" id="SSF52540">
    <property type="entry name" value="P-loop containing nucleoside triphosphate hydrolases"/>
    <property type="match status" value="2"/>
</dbReference>
<dbReference type="PANTHER" id="PTHR47396">
    <property type="entry name" value="TYPE I RESTRICTION ENZYME ECOKI R PROTEIN"/>
    <property type="match status" value="1"/>
</dbReference>
<proteinExistence type="predicted"/>
<keyword evidence="3" id="KW-1185">Reference proteome</keyword>
<gene>
    <name evidence="2" type="ORF">DFR34_10445</name>
</gene>
<dbReference type="InterPro" id="IPR006935">
    <property type="entry name" value="Helicase/UvrB_N"/>
</dbReference>
<dbReference type="GO" id="GO:0016787">
    <property type="term" value="F:hydrolase activity"/>
    <property type="evidence" value="ECO:0007669"/>
    <property type="project" value="InterPro"/>
</dbReference>
<dbReference type="Gene3D" id="3.40.50.300">
    <property type="entry name" value="P-loop containing nucleotide triphosphate hydrolases"/>
    <property type="match status" value="2"/>
</dbReference>
<dbReference type="Proteomes" id="UP000247555">
    <property type="component" value="Unassembled WGS sequence"/>
</dbReference>
<name>A0A318KQS7_9NEIS</name>
<sequence>MSKRIDGSRAAQQIAARLSLRGPQRDSLDILANLLETLELTKDADLQHWLKTIRAQYPTVEKFERDFPTLCFALATGVGKTRLMGAIIAWLFITGRSRHFFVLAPNLTIYEKLKQDFLPGSPKYVFKGITELADNPPVLITGEDYEDGRGVRLDIAVPQNVTGELFTNDTAPHINIFNISKINARDNKKGAAKSSMARVRRYQEYLGESYFDYLAGLPDLVVLMDEAHRYYASAGAKAINDLKPVLGIELTATPKTVGANPRQFANIVYHYPLSRALQDGYVKIPAVATRRDFRADQVSAERLEEIKLEDGIHHHEFVKVELENYARSFNQPVVKPFMLVVAQDTAHASALKAKLESASFFNGHYQGRVIEVHSNQSGEESDEAMARLLAVEHDEKTEVVIHVNKLKEGWDVTNLYTIVPLRASASEILTEQTIGRGLRLPFGQRTGVEAVDRLCIIAHDRFQDIVDRANDPESIIRKTVYIGAPEDADVPDKQPHLLNTGSMLDILCTGHQPEQDGKPLDEAAGAITPARMISPEESRLAELALRAVQQEAASLPSSKALNHAEVQQRLVAKVKRWAEESAPPQASLPGMEAAKLTSSPEALVSHVVRHVTERLIELTIDIPQIAVLPTREVNYHFQAFTLEGLEKIAYQPVSQELLLLHLEDNQQARIQWEGADVQETRPEDYIVRQLVDQDAIDYDEHADLLYGLAGQVVARLREHLGGDEDKLENVLIYWQRQLGEFVWAQMQQHVWVTPTDYIGKVTQGFDVLKPASFTLAASEYPRDFRAPITDKRLVRQMVFKGFRKCCYPYQKFQSVEGEWRLAQILEDDPDVIKWMKPAPGQFRIEYQSGKNYEPDFVVETTDACLLIEPKRADQMALDDVQAKARAALRWCGYANQHATQHGGKRWCYLLAPDTAIQLGCSVKMLNAEWIFTEK</sequence>
<dbReference type="GO" id="GO:0003677">
    <property type="term" value="F:DNA binding"/>
    <property type="evidence" value="ECO:0007669"/>
    <property type="project" value="InterPro"/>
</dbReference>
<dbReference type="PANTHER" id="PTHR47396:SF1">
    <property type="entry name" value="ATP-DEPENDENT HELICASE IRC3-RELATED"/>
    <property type="match status" value="1"/>
</dbReference>
<dbReference type="RefSeq" id="WP_110389968.1">
    <property type="nucleotide sequence ID" value="NZ_QJKI01000004.1"/>
</dbReference>
<evidence type="ECO:0000313" key="3">
    <source>
        <dbReference type="Proteomes" id="UP000247555"/>
    </source>
</evidence>
<dbReference type="InterPro" id="IPR050742">
    <property type="entry name" value="Helicase_Restrict-Modif_Enz"/>
</dbReference>
<feature type="domain" description="Helicase/UvrB N-terminal" evidence="1">
    <location>
        <begin position="58"/>
        <end position="255"/>
    </location>
</feature>
<dbReference type="AlphaFoldDB" id="A0A318KQS7"/>
<dbReference type="OrthoDB" id="9803459at2"/>
<dbReference type="GO" id="GO:0005524">
    <property type="term" value="F:ATP binding"/>
    <property type="evidence" value="ECO:0007669"/>
    <property type="project" value="InterPro"/>
</dbReference>
<dbReference type="Pfam" id="PF04851">
    <property type="entry name" value="ResIII"/>
    <property type="match status" value="1"/>
</dbReference>
<accession>A0A318KQS7</accession>
<dbReference type="GO" id="GO:0005829">
    <property type="term" value="C:cytosol"/>
    <property type="evidence" value="ECO:0007669"/>
    <property type="project" value="TreeGrafter"/>
</dbReference>
<dbReference type="EMBL" id="QJKI01000004">
    <property type="protein sequence ID" value="PXX80274.1"/>
    <property type="molecule type" value="Genomic_DNA"/>
</dbReference>
<protein>
    <submittedName>
        <fullName evidence="2">Type III restriction enzyme</fullName>
    </submittedName>
</protein>